<dbReference type="Pfam" id="PF04672">
    <property type="entry name" value="Methyltransf_19"/>
    <property type="match status" value="1"/>
</dbReference>
<dbReference type="AlphaFoldDB" id="A0A6I8LKK6"/>
<gene>
    <name evidence="1" type="ORF">AA23TX_02493</name>
</gene>
<keyword evidence="2" id="KW-1185">Reference proteome</keyword>
<evidence type="ECO:0000313" key="1">
    <source>
        <dbReference type="EMBL" id="VVJ17472.1"/>
    </source>
</evidence>
<protein>
    <recommendedName>
        <fullName evidence="3">S-adenosyl methyltransferase</fullName>
    </recommendedName>
</protein>
<dbReference type="EMBL" id="CABVGP010000001">
    <property type="protein sequence ID" value="VVJ17472.1"/>
    <property type="molecule type" value="Genomic_DNA"/>
</dbReference>
<reference evidence="1 2" key="1">
    <citation type="submission" date="2019-09" db="EMBL/GenBank/DDBJ databases">
        <authorList>
            <person name="Leyn A S."/>
        </authorList>
    </citation>
    <scope>NUCLEOTIDE SEQUENCE [LARGE SCALE GENOMIC DNA]</scope>
    <source>
        <strain evidence="1">AA231_1</strain>
    </source>
</reference>
<dbReference type="SUPFAM" id="SSF53335">
    <property type="entry name" value="S-adenosyl-L-methionine-dependent methyltransferases"/>
    <property type="match status" value="1"/>
</dbReference>
<dbReference type="PIRSF" id="PIRSF017393">
    <property type="entry name" value="MTase_SAV2177"/>
    <property type="match status" value="1"/>
</dbReference>
<dbReference type="RefSeq" id="WP_196425293.1">
    <property type="nucleotide sequence ID" value="NZ_CABVGP010000001.1"/>
</dbReference>
<proteinExistence type="predicted"/>
<organism evidence="1 2">
    <name type="scientific">Amycolatopsis camponoti</name>
    <dbReference type="NCBI Taxonomy" id="2606593"/>
    <lineage>
        <taxon>Bacteria</taxon>
        <taxon>Bacillati</taxon>
        <taxon>Actinomycetota</taxon>
        <taxon>Actinomycetes</taxon>
        <taxon>Pseudonocardiales</taxon>
        <taxon>Pseudonocardiaceae</taxon>
        <taxon>Amycolatopsis</taxon>
    </lineage>
</organism>
<dbReference type="Gene3D" id="3.40.50.150">
    <property type="entry name" value="Vaccinia Virus protein VP39"/>
    <property type="match status" value="1"/>
</dbReference>
<sequence>MTLAPPPGLFTARTWRLPVASPARIHNAALGGTDNYVLDREALAALEETAPGFTELLRATRAWHVRVVRHLAHRGIDQFLDLAAGLPHAHENTHQIAQRHNRDATVAYTDTDPLLLSYGRALLEDNDATHIVSGDHLDPHRLLDNEELWSVLDLRRPVAVLMTRGVQHELDDHRLSAALTGYRSLLAPGSALALSGWIEPVDDPDLARSVEQVWHIHSGRRLRCRTGSELRRLFDGYDLLDPGLAPVQSWWPDGPLLRAPGTALKLGCGGVGVVPPTPG</sequence>
<name>A0A6I8LKK6_9PSEU</name>
<dbReference type="InterPro" id="IPR006764">
    <property type="entry name" value="SAM_dep_MeTrfase_SAV2177_type"/>
</dbReference>
<dbReference type="Proteomes" id="UP000399805">
    <property type="component" value="Unassembled WGS sequence"/>
</dbReference>
<accession>A0A6I8LKK6</accession>
<dbReference type="InterPro" id="IPR029063">
    <property type="entry name" value="SAM-dependent_MTases_sf"/>
</dbReference>
<evidence type="ECO:0008006" key="3">
    <source>
        <dbReference type="Google" id="ProtNLM"/>
    </source>
</evidence>
<evidence type="ECO:0000313" key="2">
    <source>
        <dbReference type="Proteomes" id="UP000399805"/>
    </source>
</evidence>